<comment type="caution">
    <text evidence="1">The sequence shown here is derived from an EMBL/GenBank/DDBJ whole genome shotgun (WGS) entry which is preliminary data.</text>
</comment>
<proteinExistence type="predicted"/>
<evidence type="ECO:0000313" key="2">
    <source>
        <dbReference type="Proteomes" id="UP000295096"/>
    </source>
</evidence>
<name>A0A4R5Q672_9PROT</name>
<dbReference type="RefSeq" id="WP_133292957.1">
    <property type="nucleotide sequence ID" value="NZ_SMSJ01000144.1"/>
</dbReference>
<sequence length="78" mass="8852">MAKERGCKFYGYVKVDLQSQSPRRWKWSVRRDGSDVVVFSSDAPFAHAEDAWAAGQRVLRSLETGAVVDPHRMLVEVD</sequence>
<protein>
    <recommendedName>
        <fullName evidence="3">DUF1508 domain-containing protein</fullName>
    </recommendedName>
</protein>
<reference evidence="1 2" key="1">
    <citation type="journal article" date="2016" name="J. Microbiol.">
        <title>Dankookia rubra gen. nov., sp. nov., an alphaproteobacterium isolated from sediment of a shallow stream.</title>
        <authorList>
            <person name="Kim W.H."/>
            <person name="Kim D.H."/>
            <person name="Kang K."/>
            <person name="Ahn T.Y."/>
        </authorList>
    </citation>
    <scope>NUCLEOTIDE SEQUENCE [LARGE SCALE GENOMIC DNA]</scope>
    <source>
        <strain evidence="1 2">JCM30602</strain>
    </source>
</reference>
<gene>
    <name evidence="1" type="ORF">E2C06_33860</name>
</gene>
<accession>A0A4R5Q672</accession>
<evidence type="ECO:0000313" key="1">
    <source>
        <dbReference type="EMBL" id="TDH58196.1"/>
    </source>
</evidence>
<dbReference type="Proteomes" id="UP000295096">
    <property type="component" value="Unassembled WGS sequence"/>
</dbReference>
<dbReference type="EMBL" id="SMSJ01000144">
    <property type="protein sequence ID" value="TDH58196.1"/>
    <property type="molecule type" value="Genomic_DNA"/>
</dbReference>
<dbReference type="AlphaFoldDB" id="A0A4R5Q672"/>
<keyword evidence="2" id="KW-1185">Reference proteome</keyword>
<dbReference type="OrthoDB" id="7275963at2"/>
<organism evidence="1 2">
    <name type="scientific">Dankookia rubra</name>
    <dbReference type="NCBI Taxonomy" id="1442381"/>
    <lineage>
        <taxon>Bacteria</taxon>
        <taxon>Pseudomonadati</taxon>
        <taxon>Pseudomonadota</taxon>
        <taxon>Alphaproteobacteria</taxon>
        <taxon>Acetobacterales</taxon>
        <taxon>Roseomonadaceae</taxon>
        <taxon>Dankookia</taxon>
    </lineage>
</organism>
<evidence type="ECO:0008006" key="3">
    <source>
        <dbReference type="Google" id="ProtNLM"/>
    </source>
</evidence>